<evidence type="ECO:0000313" key="2">
    <source>
        <dbReference type="EMBL" id="KAH9324156.1"/>
    </source>
</evidence>
<keyword evidence="3" id="KW-1185">Reference proteome</keyword>
<comment type="caution">
    <text evidence="2">The sequence shown here is derived from an EMBL/GenBank/DDBJ whole genome shotgun (WGS) entry which is preliminary data.</text>
</comment>
<gene>
    <name evidence="2" type="ORF">KI387_004334</name>
</gene>
<feature type="region of interest" description="Disordered" evidence="1">
    <location>
        <begin position="106"/>
        <end position="143"/>
    </location>
</feature>
<feature type="compositionally biased region" description="Basic and acidic residues" evidence="1">
    <location>
        <begin position="111"/>
        <end position="123"/>
    </location>
</feature>
<dbReference type="EMBL" id="JAHRHJ020000002">
    <property type="protein sequence ID" value="KAH9324156.1"/>
    <property type="molecule type" value="Genomic_DNA"/>
</dbReference>
<evidence type="ECO:0000256" key="1">
    <source>
        <dbReference type="SAM" id="MobiDB-lite"/>
    </source>
</evidence>
<organism evidence="2 3">
    <name type="scientific">Taxus chinensis</name>
    <name type="common">Chinese yew</name>
    <name type="synonym">Taxus wallichiana var. chinensis</name>
    <dbReference type="NCBI Taxonomy" id="29808"/>
    <lineage>
        <taxon>Eukaryota</taxon>
        <taxon>Viridiplantae</taxon>
        <taxon>Streptophyta</taxon>
        <taxon>Embryophyta</taxon>
        <taxon>Tracheophyta</taxon>
        <taxon>Spermatophyta</taxon>
        <taxon>Pinopsida</taxon>
        <taxon>Pinidae</taxon>
        <taxon>Conifers II</taxon>
        <taxon>Cupressales</taxon>
        <taxon>Taxaceae</taxon>
        <taxon>Taxus</taxon>
    </lineage>
</organism>
<dbReference type="AlphaFoldDB" id="A0AA38LHR7"/>
<reference evidence="2 3" key="1">
    <citation type="journal article" date="2021" name="Nat. Plants">
        <title>The Taxus genome provides insights into paclitaxel biosynthesis.</title>
        <authorList>
            <person name="Xiong X."/>
            <person name="Gou J."/>
            <person name="Liao Q."/>
            <person name="Li Y."/>
            <person name="Zhou Q."/>
            <person name="Bi G."/>
            <person name="Li C."/>
            <person name="Du R."/>
            <person name="Wang X."/>
            <person name="Sun T."/>
            <person name="Guo L."/>
            <person name="Liang H."/>
            <person name="Lu P."/>
            <person name="Wu Y."/>
            <person name="Zhang Z."/>
            <person name="Ro D.K."/>
            <person name="Shang Y."/>
            <person name="Huang S."/>
            <person name="Yan J."/>
        </authorList>
    </citation>
    <scope>NUCLEOTIDE SEQUENCE [LARGE SCALE GENOMIC DNA]</scope>
    <source>
        <strain evidence="2">Ta-2019</strain>
    </source>
</reference>
<accession>A0AA38LHR7</accession>
<name>A0AA38LHR7_TAXCH</name>
<feature type="non-terminal residue" evidence="2">
    <location>
        <position position="1"/>
    </location>
</feature>
<proteinExistence type="predicted"/>
<evidence type="ECO:0000313" key="3">
    <source>
        <dbReference type="Proteomes" id="UP000824469"/>
    </source>
</evidence>
<sequence length="143" mass="15956">WRPKVSAAAFPEVPRKENLENPMKVFMVVNEQEGSVKVNIVPTEQSQRNLEFEIDNLMSITEETSNKECSAPKEPLQKNSPKGDGNSLEDLLPCFSNISTVSPTCFSTRTTDIHTSDRTHKECEEGEVTPNLDEGDPDLGFTK</sequence>
<feature type="non-terminal residue" evidence="2">
    <location>
        <position position="143"/>
    </location>
</feature>
<feature type="region of interest" description="Disordered" evidence="1">
    <location>
        <begin position="63"/>
        <end position="88"/>
    </location>
</feature>
<dbReference type="Proteomes" id="UP000824469">
    <property type="component" value="Unassembled WGS sequence"/>
</dbReference>
<protein>
    <submittedName>
        <fullName evidence="2">Uncharacterized protein</fullName>
    </submittedName>
</protein>